<gene>
    <name evidence="2" type="ORF">HETSPECPRED_005260</name>
</gene>
<evidence type="ECO:0000313" key="3">
    <source>
        <dbReference type="Proteomes" id="UP000664521"/>
    </source>
</evidence>
<evidence type="ECO:0008006" key="4">
    <source>
        <dbReference type="Google" id="ProtNLM"/>
    </source>
</evidence>
<dbReference type="Proteomes" id="UP000664521">
    <property type="component" value="Unassembled WGS sequence"/>
</dbReference>
<name>A0A8H3ILB4_9LECA</name>
<dbReference type="AlphaFoldDB" id="A0A8H3ILB4"/>
<proteinExistence type="predicted"/>
<protein>
    <recommendedName>
        <fullName evidence="4">Effector protein</fullName>
    </recommendedName>
</protein>
<dbReference type="OrthoDB" id="5430618at2759"/>
<feature type="signal peptide" evidence="1">
    <location>
        <begin position="1"/>
        <end position="22"/>
    </location>
</feature>
<evidence type="ECO:0000256" key="1">
    <source>
        <dbReference type="SAM" id="SignalP"/>
    </source>
</evidence>
<comment type="caution">
    <text evidence="2">The sequence shown here is derived from an EMBL/GenBank/DDBJ whole genome shotgun (WGS) entry which is preliminary data.</text>
</comment>
<evidence type="ECO:0000313" key="2">
    <source>
        <dbReference type="EMBL" id="CAF9923168.1"/>
    </source>
</evidence>
<feature type="chain" id="PRO_5034524891" description="Effector protein" evidence="1">
    <location>
        <begin position="23"/>
        <end position="328"/>
    </location>
</feature>
<keyword evidence="3" id="KW-1185">Reference proteome</keyword>
<organism evidence="2 3">
    <name type="scientific">Heterodermia speciosa</name>
    <dbReference type="NCBI Taxonomy" id="116794"/>
    <lineage>
        <taxon>Eukaryota</taxon>
        <taxon>Fungi</taxon>
        <taxon>Dikarya</taxon>
        <taxon>Ascomycota</taxon>
        <taxon>Pezizomycotina</taxon>
        <taxon>Lecanoromycetes</taxon>
        <taxon>OSLEUM clade</taxon>
        <taxon>Lecanoromycetidae</taxon>
        <taxon>Caliciales</taxon>
        <taxon>Physciaceae</taxon>
        <taxon>Heterodermia</taxon>
    </lineage>
</organism>
<sequence length="328" mass="36570">MHKHIVYCLGILQLALISIVRATPTSQLNQRNGSLESASTLSTLPDLPKDNEVMTAANYYPYHLQDTPVFMAAIRALHDLASRDFEEDSIPGTSWSHPLFPEVKLTVRPAPGKRLLSVRFAMWIILFSTRCLIEENKYSGEFLNLYRNEPIGYMVVLPTARIARQGNSSTQGTQPNGANPFPNYSSPQYLSSGTAANDDPQATVFYVGKNIDRADFFLALLWIILDLAPHSGEPMIVWRLTRATAKSEISTIWNRVKPPAGSPQYDINKGYLLSMFAQLPEICLRDKKLQEMNIEITENGQLIARGLIRSKPLPGLPSGPLIMNDTVV</sequence>
<accession>A0A8H3ILB4</accession>
<reference evidence="2" key="1">
    <citation type="submission" date="2021-03" db="EMBL/GenBank/DDBJ databases">
        <authorList>
            <person name="Tagirdzhanova G."/>
        </authorList>
    </citation>
    <scope>NUCLEOTIDE SEQUENCE</scope>
</reference>
<keyword evidence="1" id="KW-0732">Signal</keyword>
<dbReference type="EMBL" id="CAJPDS010000032">
    <property type="protein sequence ID" value="CAF9923168.1"/>
    <property type="molecule type" value="Genomic_DNA"/>
</dbReference>